<organism evidence="2 3">
    <name type="scientific">Jimgerdemannia flammicorona</name>
    <dbReference type="NCBI Taxonomy" id="994334"/>
    <lineage>
        <taxon>Eukaryota</taxon>
        <taxon>Fungi</taxon>
        <taxon>Fungi incertae sedis</taxon>
        <taxon>Mucoromycota</taxon>
        <taxon>Mucoromycotina</taxon>
        <taxon>Endogonomycetes</taxon>
        <taxon>Endogonales</taxon>
        <taxon>Endogonaceae</taxon>
        <taxon>Jimgerdemannia</taxon>
    </lineage>
</organism>
<evidence type="ECO:0000256" key="1">
    <source>
        <dbReference type="SAM" id="MobiDB-lite"/>
    </source>
</evidence>
<evidence type="ECO:0000313" key="2">
    <source>
        <dbReference type="EMBL" id="RUS28675.1"/>
    </source>
</evidence>
<keyword evidence="3" id="KW-1185">Reference proteome</keyword>
<protein>
    <submittedName>
        <fullName evidence="2">Uncharacterized protein</fullName>
    </submittedName>
</protein>
<feature type="compositionally biased region" description="Acidic residues" evidence="1">
    <location>
        <begin position="127"/>
        <end position="140"/>
    </location>
</feature>
<feature type="region of interest" description="Disordered" evidence="1">
    <location>
        <begin position="121"/>
        <end position="183"/>
    </location>
</feature>
<dbReference type="AlphaFoldDB" id="A0A433QFS0"/>
<name>A0A433QFS0_9FUNG</name>
<dbReference type="EMBL" id="RBNJ01006278">
    <property type="protein sequence ID" value="RUS28675.1"/>
    <property type="molecule type" value="Genomic_DNA"/>
</dbReference>
<proteinExistence type="predicted"/>
<comment type="caution">
    <text evidence="2">The sequence shown here is derived from an EMBL/GenBank/DDBJ whole genome shotgun (WGS) entry which is preliminary data.</text>
</comment>
<gene>
    <name evidence="2" type="ORF">BC938DRAFT_481579</name>
</gene>
<sequence length="584" mass="67429">MPQEQNDYVKYLVQNINDGDKRRPHIFFDKFGFKATQKKDAEKAYQNAVEFLCNHHTRQIRLTAMRMKGVIQNMLESRACDEYWNETEISAIEGKHNINMSRNAAEGMNIASQSLNKAIKRTRTQDDANDSDNNCDNDEEGSSRVNLRKARDDDNDDDNVENDDLDDMATTGNSRAVGNFTPDYTGSPKDIAVPQCIVEQYWNGEDDDANDAALASQVAEIMLKSQSTLEDVWSKVIKKLRKENVQVQSIEARIIDLSGWTLVDWNAILHISDRCNLIKKTRPRLLRDNIPYDVLEVIRHPPNELQSINDLEQWRSNLSKMTNEDAQLAIKIISYYRKQLTQAVNLISTSARERDVIVNVIAVLFGKILQRFNIGQFRLYWIEKECTAVKERKRKFINTDYTKLTNDSRKFDLIVEMRTYNIELLLLEVGTDTGGATSTKYRMDHTQLKIALKDCLDVFMQQLHSPRAELNGIQTFGIQIIGSTWIIYTMTYDHESKFYFFNQLQSFRLPTSLSELDDFLPRFIENILALRHTMLSMVTKTKHVMKARATTPSPPSSPIHETPDTPAIKRVKKDPFKNIFKNIY</sequence>
<evidence type="ECO:0000313" key="3">
    <source>
        <dbReference type="Proteomes" id="UP000274822"/>
    </source>
</evidence>
<reference evidence="2 3" key="1">
    <citation type="journal article" date="2018" name="New Phytol.">
        <title>Phylogenomics of Endogonaceae and evolution of mycorrhizas within Mucoromycota.</title>
        <authorList>
            <person name="Chang Y."/>
            <person name="Desiro A."/>
            <person name="Na H."/>
            <person name="Sandor L."/>
            <person name="Lipzen A."/>
            <person name="Clum A."/>
            <person name="Barry K."/>
            <person name="Grigoriev I.V."/>
            <person name="Martin F.M."/>
            <person name="Stajich J.E."/>
            <person name="Smith M.E."/>
            <person name="Bonito G."/>
            <person name="Spatafora J.W."/>
        </authorList>
    </citation>
    <scope>NUCLEOTIDE SEQUENCE [LARGE SCALE GENOMIC DNA]</scope>
    <source>
        <strain evidence="2 3">AD002</strain>
    </source>
</reference>
<accession>A0A433QFS0</accession>
<dbReference type="Proteomes" id="UP000274822">
    <property type="component" value="Unassembled WGS sequence"/>
</dbReference>
<feature type="compositionally biased region" description="Acidic residues" evidence="1">
    <location>
        <begin position="153"/>
        <end position="167"/>
    </location>
</feature>